<comment type="subcellular location">
    <subcellularLocation>
        <location evidence="1 10">Cell membrane</location>
        <topology evidence="1 10">Multi-pass membrane protein</topology>
    </subcellularLocation>
</comment>
<feature type="transmembrane region" description="Helical" evidence="10">
    <location>
        <begin position="200"/>
        <end position="225"/>
    </location>
</feature>
<organism evidence="11 12">
    <name type="scientific">Nezara viridula</name>
    <name type="common">Southern green stink bug</name>
    <name type="synonym">Cimex viridulus</name>
    <dbReference type="NCBI Taxonomy" id="85310"/>
    <lineage>
        <taxon>Eukaryota</taxon>
        <taxon>Metazoa</taxon>
        <taxon>Ecdysozoa</taxon>
        <taxon>Arthropoda</taxon>
        <taxon>Hexapoda</taxon>
        <taxon>Insecta</taxon>
        <taxon>Pterygota</taxon>
        <taxon>Neoptera</taxon>
        <taxon>Paraneoptera</taxon>
        <taxon>Hemiptera</taxon>
        <taxon>Heteroptera</taxon>
        <taxon>Panheteroptera</taxon>
        <taxon>Pentatomomorpha</taxon>
        <taxon>Pentatomoidea</taxon>
        <taxon>Pentatomidae</taxon>
        <taxon>Pentatominae</taxon>
        <taxon>Nezara</taxon>
    </lineage>
</organism>
<comment type="caution">
    <text evidence="10">Lacks conserved residue(s) required for the propagation of feature annotation.</text>
</comment>
<evidence type="ECO:0000256" key="10">
    <source>
        <dbReference type="RuleBase" id="RU351113"/>
    </source>
</evidence>
<sequence length="412" mass="47595">MGYQDPIRDSDIIDGLSIRILKLFGIWKAINDYRTTGKKSLIVKMHILGTFMITLPYAVFQAQSYFTIQYDIQKITLVNLHPLPAVQMCCRMFLFWFHMDRFFRLYDMMKKDFIHIPEYLRDRVRDLFVKTNKTCNIICMGTLIWNIGAETVVIIFPNISIDYIQHHTGSMAAVKTGRNKILGGWYPVPMDESPYYEIIYVYEICCTIWIATLLAVYFCVFYQVLMCLYAQFTIFGARLSGLKVDVSDALSSARKKSIPNLNNTRVYEELYESLLDHQKLLMYTDDLRKFYNPLVTVTLGIGIIFLLFGAIQILLGKTNDPRILIQLFELFVFQFIEVSLICFGSSLIETASSDLRFAIYCSEWYKADIKFRKAAQMLMVRAGRSSTLTAIVMYPVNLETLGAVCKDLEGKV</sequence>
<evidence type="ECO:0000256" key="8">
    <source>
        <dbReference type="ARBA" id="ARBA00023170"/>
    </source>
</evidence>
<gene>
    <name evidence="11" type="ORF">NEZAVI_LOCUS10742</name>
</gene>
<evidence type="ECO:0000256" key="3">
    <source>
        <dbReference type="ARBA" id="ARBA00022606"/>
    </source>
</evidence>
<dbReference type="EMBL" id="OV725081">
    <property type="protein sequence ID" value="CAH1401791.1"/>
    <property type="molecule type" value="Genomic_DNA"/>
</dbReference>
<evidence type="ECO:0000256" key="9">
    <source>
        <dbReference type="ARBA" id="ARBA00023224"/>
    </source>
</evidence>
<keyword evidence="6 10" id="KW-1133">Transmembrane helix</keyword>
<keyword evidence="8 10" id="KW-0675">Receptor</keyword>
<dbReference type="PANTHER" id="PTHR21137:SF35">
    <property type="entry name" value="ODORANT RECEPTOR 19A-RELATED"/>
    <property type="match status" value="1"/>
</dbReference>
<evidence type="ECO:0000313" key="11">
    <source>
        <dbReference type="EMBL" id="CAH1401791.1"/>
    </source>
</evidence>
<dbReference type="PANTHER" id="PTHR21137">
    <property type="entry name" value="ODORANT RECEPTOR"/>
    <property type="match status" value="1"/>
</dbReference>
<evidence type="ECO:0000256" key="4">
    <source>
        <dbReference type="ARBA" id="ARBA00022692"/>
    </source>
</evidence>
<feature type="transmembrane region" description="Helical" evidence="10">
    <location>
        <begin position="327"/>
        <end position="348"/>
    </location>
</feature>
<keyword evidence="7 10" id="KW-0472">Membrane</keyword>
<keyword evidence="2" id="KW-1003">Cell membrane</keyword>
<keyword evidence="3 10" id="KW-0716">Sensory transduction</keyword>
<dbReference type="GO" id="GO:0007165">
    <property type="term" value="P:signal transduction"/>
    <property type="evidence" value="ECO:0007669"/>
    <property type="project" value="UniProtKB-KW"/>
</dbReference>
<dbReference type="Proteomes" id="UP001152798">
    <property type="component" value="Chromosome 5"/>
</dbReference>
<evidence type="ECO:0000256" key="5">
    <source>
        <dbReference type="ARBA" id="ARBA00022725"/>
    </source>
</evidence>
<name>A0A9P0HGV2_NEZVI</name>
<dbReference type="AlphaFoldDB" id="A0A9P0HGV2"/>
<accession>A0A9P0HGV2</accession>
<protein>
    <recommendedName>
        <fullName evidence="10">Odorant receptor</fullName>
    </recommendedName>
</protein>
<dbReference type="GO" id="GO:0004984">
    <property type="term" value="F:olfactory receptor activity"/>
    <property type="evidence" value="ECO:0007669"/>
    <property type="project" value="InterPro"/>
</dbReference>
<dbReference type="Pfam" id="PF02949">
    <property type="entry name" value="7tm_6"/>
    <property type="match status" value="1"/>
</dbReference>
<keyword evidence="5 10" id="KW-0552">Olfaction</keyword>
<evidence type="ECO:0000256" key="6">
    <source>
        <dbReference type="ARBA" id="ARBA00022989"/>
    </source>
</evidence>
<dbReference type="GO" id="GO:0005549">
    <property type="term" value="F:odorant binding"/>
    <property type="evidence" value="ECO:0007669"/>
    <property type="project" value="InterPro"/>
</dbReference>
<evidence type="ECO:0000256" key="2">
    <source>
        <dbReference type="ARBA" id="ARBA00022475"/>
    </source>
</evidence>
<dbReference type="InterPro" id="IPR004117">
    <property type="entry name" value="7tm6_olfct_rcpt"/>
</dbReference>
<feature type="transmembrane region" description="Helical" evidence="10">
    <location>
        <begin position="41"/>
        <end position="60"/>
    </location>
</feature>
<feature type="transmembrane region" description="Helical" evidence="10">
    <location>
        <begin position="290"/>
        <end position="315"/>
    </location>
</feature>
<evidence type="ECO:0000313" key="12">
    <source>
        <dbReference type="Proteomes" id="UP001152798"/>
    </source>
</evidence>
<keyword evidence="9 10" id="KW-0807">Transducer</keyword>
<evidence type="ECO:0000256" key="7">
    <source>
        <dbReference type="ARBA" id="ARBA00023136"/>
    </source>
</evidence>
<proteinExistence type="inferred from homology"/>
<reference evidence="11" key="1">
    <citation type="submission" date="2022-01" db="EMBL/GenBank/DDBJ databases">
        <authorList>
            <person name="King R."/>
        </authorList>
    </citation>
    <scope>NUCLEOTIDE SEQUENCE</scope>
</reference>
<keyword evidence="4 10" id="KW-0812">Transmembrane</keyword>
<feature type="transmembrane region" description="Helical" evidence="10">
    <location>
        <begin position="80"/>
        <end position="99"/>
    </location>
</feature>
<dbReference type="GO" id="GO:0005886">
    <property type="term" value="C:plasma membrane"/>
    <property type="evidence" value="ECO:0007669"/>
    <property type="project" value="UniProtKB-SubCell"/>
</dbReference>
<keyword evidence="12" id="KW-1185">Reference proteome</keyword>
<comment type="similarity">
    <text evidence="10">Belongs to the insect chemoreceptor superfamily. Heteromeric odorant receptor channel (TC 1.A.69) family.</text>
</comment>
<evidence type="ECO:0000256" key="1">
    <source>
        <dbReference type="ARBA" id="ARBA00004651"/>
    </source>
</evidence>
<dbReference type="OrthoDB" id="6614287at2759"/>